<sequence>METKQKAKVVRKVRRKCGFNEDWIVNPVGKSGGLALWWSDGLIVNILSSSSNIIHTSVSSGTFSTPAYITFYGPTDEGDRLLCW</sequence>
<evidence type="ECO:0000313" key="2">
    <source>
        <dbReference type="Proteomes" id="UP001293593"/>
    </source>
</evidence>
<keyword evidence="2" id="KW-1185">Reference proteome</keyword>
<dbReference type="EMBL" id="JAWXYG010000010">
    <property type="protein sequence ID" value="KAK4260996.1"/>
    <property type="molecule type" value="Genomic_DNA"/>
</dbReference>
<organism evidence="1 2">
    <name type="scientific">Acacia crassicarpa</name>
    <name type="common">northern wattle</name>
    <dbReference type="NCBI Taxonomy" id="499986"/>
    <lineage>
        <taxon>Eukaryota</taxon>
        <taxon>Viridiplantae</taxon>
        <taxon>Streptophyta</taxon>
        <taxon>Embryophyta</taxon>
        <taxon>Tracheophyta</taxon>
        <taxon>Spermatophyta</taxon>
        <taxon>Magnoliopsida</taxon>
        <taxon>eudicotyledons</taxon>
        <taxon>Gunneridae</taxon>
        <taxon>Pentapetalae</taxon>
        <taxon>rosids</taxon>
        <taxon>fabids</taxon>
        <taxon>Fabales</taxon>
        <taxon>Fabaceae</taxon>
        <taxon>Caesalpinioideae</taxon>
        <taxon>mimosoid clade</taxon>
        <taxon>Acacieae</taxon>
        <taxon>Acacia</taxon>
    </lineage>
</organism>
<reference evidence="1" key="1">
    <citation type="submission" date="2023-10" db="EMBL/GenBank/DDBJ databases">
        <title>Chromosome-level genome of the transformable northern wattle, Acacia crassicarpa.</title>
        <authorList>
            <person name="Massaro I."/>
            <person name="Sinha N.R."/>
            <person name="Poethig S."/>
            <person name="Leichty A.R."/>
        </authorList>
    </citation>
    <scope>NUCLEOTIDE SEQUENCE</scope>
    <source>
        <strain evidence="1">Acra3RX</strain>
        <tissue evidence="1">Leaf</tissue>
    </source>
</reference>
<proteinExistence type="predicted"/>
<dbReference type="Proteomes" id="UP001293593">
    <property type="component" value="Unassembled WGS sequence"/>
</dbReference>
<protein>
    <submittedName>
        <fullName evidence="1">Uncharacterized protein</fullName>
    </submittedName>
</protein>
<gene>
    <name evidence="1" type="ORF">QN277_004052</name>
</gene>
<dbReference type="AlphaFoldDB" id="A0AAE1MI04"/>
<evidence type="ECO:0000313" key="1">
    <source>
        <dbReference type="EMBL" id="KAK4260996.1"/>
    </source>
</evidence>
<comment type="caution">
    <text evidence="1">The sequence shown here is derived from an EMBL/GenBank/DDBJ whole genome shotgun (WGS) entry which is preliminary data.</text>
</comment>
<accession>A0AAE1MI04</accession>
<name>A0AAE1MI04_9FABA</name>